<evidence type="ECO:0000313" key="2">
    <source>
        <dbReference type="EMBL" id="OQB40694.1"/>
    </source>
</evidence>
<dbReference type="Pfam" id="PF00395">
    <property type="entry name" value="SLH"/>
    <property type="match status" value="1"/>
</dbReference>
<organism evidence="2">
    <name type="scientific">candidate division CPR1 bacterium ADurb.Bin160</name>
    <dbReference type="NCBI Taxonomy" id="1852826"/>
    <lineage>
        <taxon>Bacteria</taxon>
        <taxon>candidate division CPR1</taxon>
    </lineage>
</organism>
<evidence type="ECO:0000259" key="1">
    <source>
        <dbReference type="PROSITE" id="PS51272"/>
    </source>
</evidence>
<name>A0A1V5ZL62_9BACT</name>
<dbReference type="AlphaFoldDB" id="A0A1V5ZL62"/>
<protein>
    <recommendedName>
        <fullName evidence="1">SLH domain-containing protein</fullName>
    </recommendedName>
</protein>
<feature type="domain" description="SLH" evidence="1">
    <location>
        <begin position="39"/>
        <end position="102"/>
    </location>
</feature>
<dbReference type="InterPro" id="IPR001119">
    <property type="entry name" value="SLH_dom"/>
</dbReference>
<dbReference type="EMBL" id="MWDB01000035">
    <property type="protein sequence ID" value="OQB40694.1"/>
    <property type="molecule type" value="Genomic_DNA"/>
</dbReference>
<comment type="caution">
    <text evidence="2">The sequence shown here is derived from an EMBL/GenBank/DDBJ whole genome shotgun (WGS) entry which is preliminary data.</text>
</comment>
<proteinExistence type="predicted"/>
<dbReference type="PROSITE" id="PS51272">
    <property type="entry name" value="SLH"/>
    <property type="match status" value="1"/>
</dbReference>
<sequence>MSNINSANMYGSLTRIAMAKMVANYVLDLKLQERDTSKQCTFSDVPASLDLAYGNGVTKACQLGLMGVGITDFNPNGIVTRAEFGTVLSRALWGDENNGGEPYYKKHLQALKDNRIMIQTNDPGRREVRGYVMLMMMRADEKYSSVVATGCTAEELLTCLLSTGDYQKCIANCSGDTTPVLSGKVVISRLDSAGLQTIPGNAQNVNVGTIKITAENNKVKVNSLTFKANNITGDIDSLDNIYVANDRILSSVQSFNPSTKEARLTFSPALILSAGKSETLNVYVNMAPRDDTPPDSRYSFSISNLVADSPKSGIPLDLGTIKTSSDLVSEVEYSVVAGSTSNQIA</sequence>
<dbReference type="Proteomes" id="UP000485621">
    <property type="component" value="Unassembled WGS sequence"/>
</dbReference>
<gene>
    <name evidence="2" type="ORF">BWY04_01257</name>
</gene>
<reference evidence="2" key="1">
    <citation type="submission" date="2017-02" db="EMBL/GenBank/DDBJ databases">
        <title>Delving into the versatile metabolic prowess of the omnipresent phylum Bacteroidetes.</title>
        <authorList>
            <person name="Nobu M.K."/>
            <person name="Mei R."/>
            <person name="Narihiro T."/>
            <person name="Kuroda K."/>
            <person name="Liu W.-T."/>
        </authorList>
    </citation>
    <scope>NUCLEOTIDE SEQUENCE</scope>
    <source>
        <strain evidence="2">ADurb.Bin160</strain>
    </source>
</reference>
<accession>A0A1V5ZL62</accession>